<dbReference type="Proteomes" id="UP000264310">
    <property type="component" value="Unassembled WGS sequence"/>
</dbReference>
<keyword evidence="2" id="KW-1185">Reference proteome</keyword>
<dbReference type="RefSeq" id="WP_116681246.1">
    <property type="nucleotide sequence ID" value="NZ_QURL01000001.1"/>
</dbReference>
<dbReference type="AlphaFoldDB" id="A0A371X9W1"/>
<organism evidence="1 2">
    <name type="scientific">Fulvimarina endophytica</name>
    <dbReference type="NCBI Taxonomy" id="2293836"/>
    <lineage>
        <taxon>Bacteria</taxon>
        <taxon>Pseudomonadati</taxon>
        <taxon>Pseudomonadota</taxon>
        <taxon>Alphaproteobacteria</taxon>
        <taxon>Hyphomicrobiales</taxon>
        <taxon>Aurantimonadaceae</taxon>
        <taxon>Fulvimarina</taxon>
    </lineage>
</organism>
<gene>
    <name evidence="1" type="ORF">DYI37_00485</name>
</gene>
<dbReference type="Pfam" id="PF07277">
    <property type="entry name" value="SapC"/>
    <property type="match status" value="1"/>
</dbReference>
<accession>A0A371X9W1</accession>
<proteinExistence type="predicted"/>
<evidence type="ECO:0000313" key="1">
    <source>
        <dbReference type="EMBL" id="RFC65996.1"/>
    </source>
</evidence>
<dbReference type="OrthoDB" id="9806524at2"/>
<protein>
    <submittedName>
        <fullName evidence="1">SapC family protein</fullName>
    </submittedName>
</protein>
<name>A0A371X9W1_9HYPH</name>
<sequence length="246" mass="27159">MSKTTTTSPADNPLFYANPVPLDREKHRELKLGSGEPDYGYARGAHFIPALIDEFSAASREMPILFVPGAKGPTAVFMVGLETGRSRLVKADGSWARPYVPAYLRRYPFILGEVEGQDPLVMIDEENSVLSLTEGEALFGEDGEPSAALNNAIGFTNEFFAAGKRTEAFIELLTSLDLFRQITIETRAAGAEVQTIHGLLAVDEGKLYELSDADFLKLRDERVLSPIFAHFFSLTQIDRLRDEVQA</sequence>
<evidence type="ECO:0000313" key="2">
    <source>
        <dbReference type="Proteomes" id="UP000264310"/>
    </source>
</evidence>
<comment type="caution">
    <text evidence="1">The sequence shown here is derived from an EMBL/GenBank/DDBJ whole genome shotgun (WGS) entry which is preliminary data.</text>
</comment>
<reference evidence="1 2" key="1">
    <citation type="submission" date="2018-08" db="EMBL/GenBank/DDBJ databases">
        <title>Fulvimarina sp. 85, whole genome shotgun sequence.</title>
        <authorList>
            <person name="Tuo L."/>
        </authorList>
    </citation>
    <scope>NUCLEOTIDE SEQUENCE [LARGE SCALE GENOMIC DNA]</scope>
    <source>
        <strain evidence="1 2">85</strain>
    </source>
</reference>
<dbReference type="InterPro" id="IPR010836">
    <property type="entry name" value="SapC"/>
</dbReference>
<dbReference type="EMBL" id="QURL01000001">
    <property type="protein sequence ID" value="RFC65996.1"/>
    <property type="molecule type" value="Genomic_DNA"/>
</dbReference>